<evidence type="ECO:0000313" key="1">
    <source>
        <dbReference type="EMBL" id="TBU95644.1"/>
    </source>
</evidence>
<organism evidence="1 4">
    <name type="scientific">Phytopseudomonas dryadis</name>
    <dbReference type="NCBI Taxonomy" id="2487520"/>
    <lineage>
        <taxon>Bacteria</taxon>
        <taxon>Pseudomonadati</taxon>
        <taxon>Pseudomonadota</taxon>
        <taxon>Gammaproteobacteria</taxon>
        <taxon>Pseudomonadales</taxon>
        <taxon>Pseudomonadaceae</taxon>
        <taxon>Phytopseudomonas</taxon>
    </lineage>
</organism>
<dbReference type="InterPro" id="IPR010263">
    <property type="entry name" value="T6SS_TssK"/>
</dbReference>
<dbReference type="AlphaFoldDB" id="A0A4Q9R6N5"/>
<keyword evidence="3" id="KW-1185">Reference proteome</keyword>
<sequence>MSGLPDAVCWHEGMQLLPQHFQLQSLRAEAFSAHLASAGNPRFWGVSELDVDAMALSAGRIRILSLKAILPDGLPVELTAGVDAPLELDVAPAIGRAADAMVTVCLAVNPLWRGGRIVPLSGRLRSVIGEALPDLASGEYPEPITVWRPNLRLITEEQKADAICLPVLRIGKEGGGYIRLPYTCPVSRVLPESALGLKVMALCARAREKCVFLAGRLRHAQQAGHDDDIDEIRRQLTALWARLPEVEAALNSRTSSPDTLYGLLTGMAGSWCALDPVSGVPPFPGLDYLDLQKGYDQVLGWLSTTLEVIRAGYRSLPFDQEGQSFSIRLPDTEQRVQRLVIGLRMPGGSHEQAASEWLARAIIASSPCIPTLVRQRMSGLPHQAMSRQEQVAYGVGDDTRMFVVQASGQWFDPAQALRVVAPGHGPGSGPWQVVLFVANEDDVA</sequence>
<evidence type="ECO:0000313" key="4">
    <source>
        <dbReference type="Proteomes" id="UP000293172"/>
    </source>
</evidence>
<dbReference type="PANTHER" id="PTHR35566">
    <property type="entry name" value="BLR3599 PROTEIN"/>
    <property type="match status" value="1"/>
</dbReference>
<dbReference type="OrthoDB" id="9775333at2"/>
<proteinExistence type="predicted"/>
<dbReference type="Proteomes" id="UP000291334">
    <property type="component" value="Unassembled WGS sequence"/>
</dbReference>
<dbReference type="EMBL" id="QJUL01000007">
    <property type="protein sequence ID" value="TBU95644.1"/>
    <property type="molecule type" value="Genomic_DNA"/>
</dbReference>
<dbReference type="PANTHER" id="PTHR35566:SF1">
    <property type="entry name" value="TYPE VI SECRETION SYSTEM BASEPLATE COMPONENT TSSK1"/>
    <property type="match status" value="1"/>
</dbReference>
<accession>A0A4Q9R6N5</accession>
<evidence type="ECO:0000313" key="3">
    <source>
        <dbReference type="Proteomes" id="UP000291334"/>
    </source>
</evidence>
<gene>
    <name evidence="1" type="primary">tssK</name>
    <name evidence="2" type="ORF">DNK34_10110</name>
    <name evidence="1" type="ORF">DNK44_06910</name>
</gene>
<evidence type="ECO:0000313" key="2">
    <source>
        <dbReference type="EMBL" id="TBV06681.1"/>
    </source>
</evidence>
<dbReference type="Proteomes" id="UP000293172">
    <property type="component" value="Unassembled WGS sequence"/>
</dbReference>
<reference evidence="3 4" key="1">
    <citation type="submission" date="2018-06" db="EMBL/GenBank/DDBJ databases">
        <title>Three novel Pseudomonas species isolated from symptomatic oak.</title>
        <authorList>
            <person name="Bueno-Gonzalez V."/>
            <person name="Brady C."/>
        </authorList>
    </citation>
    <scope>NUCLEOTIDE SEQUENCE [LARGE SCALE GENOMIC DNA]</scope>
    <source>
        <strain evidence="2 3">P26B</strain>
        <strain evidence="1 4">P6B</strain>
    </source>
</reference>
<dbReference type="EMBL" id="QJUM01000010">
    <property type="protein sequence ID" value="TBV06681.1"/>
    <property type="molecule type" value="Genomic_DNA"/>
</dbReference>
<dbReference type="NCBIfam" id="TIGR03353">
    <property type="entry name" value="VI_chp_4"/>
    <property type="match status" value="1"/>
</dbReference>
<name>A0A4Q9R6N5_9GAMM</name>
<dbReference type="Pfam" id="PF05936">
    <property type="entry name" value="T6SS_VasE"/>
    <property type="match status" value="1"/>
</dbReference>
<comment type="caution">
    <text evidence="1">The sequence shown here is derived from an EMBL/GenBank/DDBJ whole genome shotgun (WGS) entry which is preliminary data.</text>
</comment>
<protein>
    <submittedName>
        <fullName evidence="1">Type VI secretion system baseplate subunit TssK</fullName>
    </submittedName>
</protein>
<dbReference type="RefSeq" id="WP_131174608.1">
    <property type="nucleotide sequence ID" value="NZ_QJUL01000007.1"/>
</dbReference>